<dbReference type="EMBL" id="JBEFKJ010000031">
    <property type="protein sequence ID" value="KAL2038619.1"/>
    <property type="molecule type" value="Genomic_DNA"/>
</dbReference>
<dbReference type="InterPro" id="IPR052064">
    <property type="entry name" value="Mito_IMP1_subunit"/>
</dbReference>
<evidence type="ECO:0000313" key="8">
    <source>
        <dbReference type="Proteomes" id="UP001590950"/>
    </source>
</evidence>
<dbReference type="CDD" id="cd06530">
    <property type="entry name" value="S26_SPase_I"/>
    <property type="match status" value="1"/>
</dbReference>
<keyword evidence="8" id="KW-1185">Reference proteome</keyword>
<comment type="caution">
    <text evidence="7">The sequence shown here is derived from an EMBL/GenBank/DDBJ whole genome shotgun (WGS) entry which is preliminary data.</text>
</comment>
<proteinExistence type="predicted"/>
<dbReference type="Proteomes" id="UP001590950">
    <property type="component" value="Unassembled WGS sequence"/>
</dbReference>
<protein>
    <recommendedName>
        <fullName evidence="6">Peptidase S26 domain-containing protein</fullName>
    </recommendedName>
</protein>
<keyword evidence="2" id="KW-0999">Mitochondrion inner membrane</keyword>
<dbReference type="PANTHER" id="PTHR12383:SF16">
    <property type="entry name" value="MITOCHONDRIAL INNER MEMBRANE PROTEASE SUBUNIT 1"/>
    <property type="match status" value="1"/>
</dbReference>
<dbReference type="InterPro" id="IPR036286">
    <property type="entry name" value="LexA/Signal_pep-like_sf"/>
</dbReference>
<keyword evidence="4" id="KW-0496">Mitochondrion</keyword>
<accession>A0ABR3ZZF9</accession>
<evidence type="ECO:0000256" key="5">
    <source>
        <dbReference type="ARBA" id="ARBA00023136"/>
    </source>
</evidence>
<evidence type="ECO:0000259" key="6">
    <source>
        <dbReference type="Pfam" id="PF10502"/>
    </source>
</evidence>
<comment type="subcellular location">
    <subcellularLocation>
        <location evidence="1">Mitochondrion inner membrane</location>
    </subcellularLocation>
</comment>
<dbReference type="Gene3D" id="2.10.109.10">
    <property type="entry name" value="Umud Fragment, subunit A"/>
    <property type="match status" value="1"/>
</dbReference>
<dbReference type="SUPFAM" id="SSF51306">
    <property type="entry name" value="LexA/Signal peptidase"/>
    <property type="match status" value="1"/>
</dbReference>
<organism evidence="7 8">
    <name type="scientific">Stereocaulon virgatum</name>
    <dbReference type="NCBI Taxonomy" id="373712"/>
    <lineage>
        <taxon>Eukaryota</taxon>
        <taxon>Fungi</taxon>
        <taxon>Dikarya</taxon>
        <taxon>Ascomycota</taxon>
        <taxon>Pezizomycotina</taxon>
        <taxon>Lecanoromycetes</taxon>
        <taxon>OSLEUM clade</taxon>
        <taxon>Lecanoromycetidae</taxon>
        <taxon>Lecanorales</taxon>
        <taxon>Lecanorineae</taxon>
        <taxon>Stereocaulaceae</taxon>
        <taxon>Stereocaulon</taxon>
    </lineage>
</organism>
<dbReference type="Pfam" id="PF10502">
    <property type="entry name" value="Peptidase_S26"/>
    <property type="match status" value="1"/>
</dbReference>
<evidence type="ECO:0000256" key="2">
    <source>
        <dbReference type="ARBA" id="ARBA00022792"/>
    </source>
</evidence>
<evidence type="ECO:0000313" key="7">
    <source>
        <dbReference type="EMBL" id="KAL2038619.1"/>
    </source>
</evidence>
<sequence>MYPTLTGDCELALVDTHYKGGVGIRVGDVVRFWHPHRLDQALAKRVKGLEGHTYTKNLQGLGTERVVVQKGYCKVVGDNESDSDDSRNFGSVPLANIEGKVTWRWGQEGSWKIRNNDATQKGELGRLSSLSKAVVKRARRLVVGILPATRTQALVPKAPRNVPVISSTKPTRLNPSALNKTHTVSSTRSKGLVPNMLRNAKVVSSIQPGALSPKARKNQSVILAAKSKADI</sequence>
<feature type="domain" description="Peptidase S26" evidence="6">
    <location>
        <begin position="60"/>
        <end position="105"/>
    </location>
</feature>
<gene>
    <name evidence="7" type="ORF">N7G274_008667</name>
</gene>
<reference evidence="7 8" key="1">
    <citation type="submission" date="2024-09" db="EMBL/GenBank/DDBJ databases">
        <title>Rethinking Asexuality: The Enigmatic Case of Functional Sexual Genes in Lepraria (Stereocaulaceae).</title>
        <authorList>
            <person name="Doellman M."/>
            <person name="Sun Y."/>
            <person name="Barcenas-Pena A."/>
            <person name="Lumbsch H.T."/>
            <person name="Grewe F."/>
        </authorList>
    </citation>
    <scope>NUCLEOTIDE SEQUENCE [LARGE SCALE GENOMIC DNA]</scope>
    <source>
        <strain evidence="7 8">Mercado 3170</strain>
    </source>
</reference>
<keyword evidence="5" id="KW-0472">Membrane</keyword>
<evidence type="ECO:0000256" key="3">
    <source>
        <dbReference type="ARBA" id="ARBA00022801"/>
    </source>
</evidence>
<name>A0ABR3ZZF9_9LECA</name>
<dbReference type="InterPro" id="IPR019533">
    <property type="entry name" value="Peptidase_S26"/>
</dbReference>
<evidence type="ECO:0000256" key="1">
    <source>
        <dbReference type="ARBA" id="ARBA00004273"/>
    </source>
</evidence>
<dbReference type="PANTHER" id="PTHR12383">
    <property type="entry name" value="PROTEASE FAMILY S26 MITOCHONDRIAL INNER MEMBRANE PROTEASE-RELATED"/>
    <property type="match status" value="1"/>
</dbReference>
<keyword evidence="3" id="KW-0378">Hydrolase</keyword>
<evidence type="ECO:0000256" key="4">
    <source>
        <dbReference type="ARBA" id="ARBA00023128"/>
    </source>
</evidence>